<dbReference type="Pfam" id="PF00348">
    <property type="entry name" value="polyprenyl_synt"/>
    <property type="match status" value="1"/>
</dbReference>
<dbReference type="Proteomes" id="UP000000329">
    <property type="component" value="Chromosome"/>
</dbReference>
<dbReference type="eggNOG" id="COG0142">
    <property type="taxonomic scope" value="Bacteria"/>
</dbReference>
<keyword evidence="4" id="KW-0479">Metal-binding</keyword>
<dbReference type="PANTHER" id="PTHR43281">
    <property type="entry name" value="FARNESYL DIPHOSPHATE SYNTHASE"/>
    <property type="match status" value="1"/>
</dbReference>
<dbReference type="PROSITE" id="PS00723">
    <property type="entry name" value="POLYPRENYL_SYNTHASE_1"/>
    <property type="match status" value="1"/>
</dbReference>
<keyword evidence="6" id="KW-0414">Isoprene biosynthesis</keyword>
<accession>D8IRW7</accession>
<dbReference type="SUPFAM" id="SSF48576">
    <property type="entry name" value="Terpenoid synthases"/>
    <property type="match status" value="1"/>
</dbReference>
<evidence type="ECO:0000256" key="2">
    <source>
        <dbReference type="ARBA" id="ARBA00006706"/>
    </source>
</evidence>
<comment type="cofactor">
    <cofactor evidence="1">
        <name>Mg(2+)</name>
        <dbReference type="ChEBI" id="CHEBI:18420"/>
    </cofactor>
</comment>
<proteinExistence type="inferred from homology"/>
<dbReference type="InterPro" id="IPR000092">
    <property type="entry name" value="Polyprenyl_synt"/>
</dbReference>
<sequence>MAAPGVVAAPAFAQWMGQVQSGMEEVLNRFLPSASVVPARLHEAMRYTAMDGGKRVRPLLVYAAGELFDTPRALLERAAAAVEMIHVYSLVHDDMPCMDDDALRRGKPTVHIRYDEATALLVGDALQAQAFDTLAAPLESEAGSADAGLPARQLRMVKLLAEAAGSVGMCGGQAIDLASVGMTLSLAELEQMHRLKTGALLRAAVLLGALGGKALTAAESAALDDYARAIGLAFQVVDDILDATADSATLGKTAGKDAADNKPTYVSILGLAESQALAGRLQADAHEALAPFGGKARRLRELADLIVQRKT</sequence>
<evidence type="ECO:0000256" key="1">
    <source>
        <dbReference type="ARBA" id="ARBA00001946"/>
    </source>
</evidence>
<keyword evidence="3 7" id="KW-0808">Transferase</keyword>
<dbReference type="SFLD" id="SFLDG01017">
    <property type="entry name" value="Polyprenyl_Transferase_Like"/>
    <property type="match status" value="1"/>
</dbReference>
<dbReference type="PROSITE" id="PS00444">
    <property type="entry name" value="POLYPRENYL_SYNTHASE_2"/>
    <property type="match status" value="1"/>
</dbReference>
<evidence type="ECO:0000256" key="6">
    <source>
        <dbReference type="ARBA" id="ARBA00023229"/>
    </source>
</evidence>
<dbReference type="Gene3D" id="1.10.600.10">
    <property type="entry name" value="Farnesyl Diphosphate Synthase"/>
    <property type="match status" value="1"/>
</dbReference>
<name>D8IRW7_HERSS</name>
<protein>
    <submittedName>
        <fullName evidence="8">Geranyltranstransferase (Farnesyl-diphosphate synthase) protein</fullName>
        <ecNumber evidence="8">2.5.1.10</ecNumber>
    </submittedName>
</protein>
<dbReference type="InterPro" id="IPR008949">
    <property type="entry name" value="Isoprenoid_synthase_dom_sf"/>
</dbReference>
<dbReference type="SFLD" id="SFLDS00005">
    <property type="entry name" value="Isoprenoid_Synthase_Type_I"/>
    <property type="match status" value="1"/>
</dbReference>
<evidence type="ECO:0000256" key="5">
    <source>
        <dbReference type="ARBA" id="ARBA00022842"/>
    </source>
</evidence>
<dbReference type="GO" id="GO:0005737">
    <property type="term" value="C:cytoplasm"/>
    <property type="evidence" value="ECO:0007669"/>
    <property type="project" value="UniProtKB-ARBA"/>
</dbReference>
<gene>
    <name evidence="8" type="primary">ispA</name>
    <name evidence="8" type="ordered locus">Hsero_3832</name>
</gene>
<dbReference type="GO" id="GO:0016114">
    <property type="term" value="P:terpenoid biosynthetic process"/>
    <property type="evidence" value="ECO:0007669"/>
    <property type="project" value="UniProtKB-ARBA"/>
</dbReference>
<evidence type="ECO:0000313" key="8">
    <source>
        <dbReference type="EMBL" id="ADJ65310.1"/>
    </source>
</evidence>
<dbReference type="FunFam" id="1.10.600.10:FF:000001">
    <property type="entry name" value="Geranylgeranyl diphosphate synthase"/>
    <property type="match status" value="1"/>
</dbReference>
<dbReference type="KEGG" id="hse:Hsero_3832"/>
<dbReference type="GO" id="GO:0004337">
    <property type="term" value="F:(2E,6E)-farnesyl diphosphate synthase activity"/>
    <property type="evidence" value="ECO:0007669"/>
    <property type="project" value="UniProtKB-EC"/>
</dbReference>
<keyword evidence="9" id="KW-1185">Reference proteome</keyword>
<organism evidence="8 9">
    <name type="scientific">Herbaspirillum seropedicae (strain SmR1)</name>
    <dbReference type="NCBI Taxonomy" id="757424"/>
    <lineage>
        <taxon>Bacteria</taxon>
        <taxon>Pseudomonadati</taxon>
        <taxon>Pseudomonadota</taxon>
        <taxon>Betaproteobacteria</taxon>
        <taxon>Burkholderiales</taxon>
        <taxon>Oxalobacteraceae</taxon>
        <taxon>Herbaspirillum</taxon>
    </lineage>
</organism>
<evidence type="ECO:0000256" key="7">
    <source>
        <dbReference type="RuleBase" id="RU004466"/>
    </source>
</evidence>
<evidence type="ECO:0000256" key="3">
    <source>
        <dbReference type="ARBA" id="ARBA00022679"/>
    </source>
</evidence>
<dbReference type="GO" id="GO:0046872">
    <property type="term" value="F:metal ion binding"/>
    <property type="evidence" value="ECO:0007669"/>
    <property type="project" value="UniProtKB-KW"/>
</dbReference>
<dbReference type="EC" id="2.5.1.10" evidence="8"/>
<dbReference type="STRING" id="757424.Hsero_3832"/>
<reference evidence="8 9" key="1">
    <citation type="submission" date="2010-04" db="EMBL/GenBank/DDBJ databases">
        <title>The genome of Herbaspirillum seropedicae SmR1, an endophytic, nitrogen-fixing, plant-growth promoting beta-Proteobacteria.</title>
        <authorList>
            <person name="Pedrosa F.O."/>
            <person name="Monteiro R.A."/>
            <person name="Wassem R."/>
            <person name="Cruz L.M."/>
            <person name="Ayub R.A."/>
            <person name="Colauto N.B."/>
            <person name="Fernandez M.A."/>
            <person name="Fungaro M.H.P."/>
            <person name="Grisard E.C."/>
            <person name="Hungria M."/>
            <person name="Madeira H.M.F."/>
            <person name="Nodari R.O."/>
            <person name="Osaku C.A."/>
            <person name="Petzl-Erler M.L."/>
            <person name="Terenzi H."/>
            <person name="Vieira L.G.E."/>
            <person name="Almeida M.I.M."/>
            <person name="Alves L.R."/>
            <person name="Arantes O.M.N."/>
            <person name="Balsanelli E."/>
            <person name="Barcellos F.G."/>
            <person name="Baura V.A."/>
            <person name="Binde D.R."/>
            <person name="Campo R.J."/>
            <person name="Chubatsu L.S."/>
            <person name="Chueire L.M.O."/>
            <person name="Ciferri R.R."/>
            <person name="Correa L.C."/>
            <person name="da Conceicao Silva J.L."/>
            <person name="Dabul A.N.G."/>
            <person name="Dambros B.P."/>
            <person name="Faoro H."/>
            <person name="Favetti A."/>
            <person name="Friedermann G."/>
            <person name="Furlaneto M.C."/>
            <person name="Gasques L.S."/>
            <person name="Gimenes C.C.T."/>
            <person name="Gioppo N.M.R."/>
            <person name="Glienke-Blanco C."/>
            <person name="Godoy L.P."/>
            <person name="Guerra M.P."/>
            <person name="Karp S."/>
            <person name="Kava-Cordeiro V."/>
            <person name="Margarido V.P."/>
            <person name="Mathioni S.M."/>
            <person name="Menck-Soares M.A."/>
            <person name="Murace N.K."/>
            <person name="Nicolas M.F."/>
            <person name="Oliveira C.E.C."/>
            <person name="Pagnan N.A.B."/>
            <person name="Pamphile J.A."/>
            <person name="Patussi E.V."/>
            <person name="Pereira L.F.P."/>
            <person name="Pereira-Ferrari L."/>
            <person name="Pinto F.G.S."/>
            <person name="Precoma C."/>
            <person name="Prioli A.J."/>
            <person name="Prioli S.M.A.P."/>
            <person name="Raittz R.T."/>
            <person name="Ramos H.J.O."/>
            <person name="Ribeiro E.M.S.F."/>
            <person name="Rigo L.U."/>
            <person name="Rocha C.L.M.S.C."/>
            <person name="Rocha S.N."/>
            <person name="Santos K."/>
            <person name="Satori D."/>
            <person name="Silva A.G."/>
            <person name="Simao R.C.G."/>
            <person name="Soares M.A.M."/>
            <person name="Souza E.M."/>
            <person name="Steffens M.B.R."/>
            <person name="Steindel M."/>
            <person name="Tadra-Sfeir M.Z."/>
            <person name="Takahashi E.K."/>
            <person name="Torres R.A."/>
            <person name="Valle J.S."/>
            <person name="Vernal J.I."/>
            <person name="Vilas-Boas L.A."/>
            <person name="Watanabe M.A.E."/>
            <person name="Weiss V.A."/>
            <person name="Yates M.A."/>
            <person name="Souza E.M."/>
        </authorList>
    </citation>
    <scope>NUCLEOTIDE SEQUENCE [LARGE SCALE GENOMIC DNA]</scope>
    <source>
        <strain evidence="8 9">SmR1</strain>
    </source>
</reference>
<dbReference type="InterPro" id="IPR033749">
    <property type="entry name" value="Polyprenyl_synt_CS"/>
</dbReference>
<dbReference type="CDD" id="cd00685">
    <property type="entry name" value="Trans_IPPS_HT"/>
    <property type="match status" value="1"/>
</dbReference>
<evidence type="ECO:0000256" key="4">
    <source>
        <dbReference type="ARBA" id="ARBA00022723"/>
    </source>
</evidence>
<dbReference type="AlphaFoldDB" id="D8IRW7"/>
<dbReference type="NCBIfam" id="NF045485">
    <property type="entry name" value="FPPsyn"/>
    <property type="match status" value="1"/>
</dbReference>
<dbReference type="EMBL" id="CP002039">
    <property type="protein sequence ID" value="ADJ65310.1"/>
    <property type="molecule type" value="Genomic_DNA"/>
</dbReference>
<keyword evidence="5" id="KW-0460">Magnesium</keyword>
<comment type="similarity">
    <text evidence="2 7">Belongs to the FPP/GGPP synthase family.</text>
</comment>
<evidence type="ECO:0000313" key="9">
    <source>
        <dbReference type="Proteomes" id="UP000000329"/>
    </source>
</evidence>
<dbReference type="PANTHER" id="PTHR43281:SF1">
    <property type="entry name" value="FARNESYL DIPHOSPHATE SYNTHASE"/>
    <property type="match status" value="1"/>
</dbReference>
<dbReference type="HOGENOM" id="CLU_014015_0_1_4"/>
<dbReference type="InterPro" id="IPR053378">
    <property type="entry name" value="Prenyl_diphosphate_synthase"/>
</dbReference>